<feature type="domain" description="B box-type" evidence="11">
    <location>
        <begin position="1"/>
        <end position="47"/>
    </location>
</feature>
<evidence type="ECO:0000256" key="2">
    <source>
        <dbReference type="ARBA" id="ARBA00022723"/>
    </source>
</evidence>
<evidence type="ECO:0000256" key="9">
    <source>
        <dbReference type="PROSITE-ProRule" id="PRU00024"/>
    </source>
</evidence>
<evidence type="ECO:0000256" key="1">
    <source>
        <dbReference type="ARBA" id="ARBA00004123"/>
    </source>
</evidence>
<dbReference type="Pfam" id="PF00643">
    <property type="entry name" value="zf-B_box"/>
    <property type="match status" value="2"/>
</dbReference>
<dbReference type="InterPro" id="IPR000315">
    <property type="entry name" value="Znf_B-box"/>
</dbReference>
<protein>
    <submittedName>
        <fullName evidence="12">B-box zinc finger protein 20</fullName>
    </submittedName>
</protein>
<evidence type="ECO:0000256" key="7">
    <source>
        <dbReference type="ARBA" id="ARBA00023163"/>
    </source>
</evidence>
<sequence>MKIQCDSCDKEEASVFCCSDDAALCGPCDRQVHRANKLAGKHHRFSLIHPSVEQTQLCDICQERRGMVFCREDRAILCRDCDDSIHKANEHTEKHNRFLLSGVKLSPLEPSFSYQTSTSSNGSSYSYNINAGTSESGTEEINRTWMHDDQYHMAFESACRTENYNCQSQDYGITSVSTSSISEYLMETLPGWHVEEFLDPSSSQYSLYDKGTNDYVTLPHIDNNFEEFLGPTSSQDVVPQASRLSHSHLYQTGQFNLGPVIVKSENENNSKKGGKKWSRDGSAVVDKSASTKKSKRFW</sequence>
<dbReference type="EMBL" id="JAUIZM010000008">
    <property type="protein sequence ID" value="KAK1369513.1"/>
    <property type="molecule type" value="Genomic_DNA"/>
</dbReference>
<reference evidence="12" key="1">
    <citation type="submission" date="2023-02" db="EMBL/GenBank/DDBJ databases">
        <title>Genome of toxic invasive species Heracleum sosnowskyi carries increased number of genes despite the absence of recent whole-genome duplications.</title>
        <authorList>
            <person name="Schelkunov M."/>
            <person name="Shtratnikova V."/>
            <person name="Makarenko M."/>
            <person name="Klepikova A."/>
            <person name="Omelchenko D."/>
            <person name="Novikova G."/>
            <person name="Obukhova E."/>
            <person name="Bogdanov V."/>
            <person name="Penin A."/>
            <person name="Logacheva M."/>
        </authorList>
    </citation>
    <scope>NUCLEOTIDE SEQUENCE</scope>
    <source>
        <strain evidence="12">Hsosn_3</strain>
        <tissue evidence="12">Leaf</tissue>
    </source>
</reference>
<dbReference type="GO" id="GO:0005634">
    <property type="term" value="C:nucleus"/>
    <property type="evidence" value="ECO:0007669"/>
    <property type="project" value="UniProtKB-SubCell"/>
</dbReference>
<evidence type="ECO:0000256" key="6">
    <source>
        <dbReference type="ARBA" id="ARBA00023015"/>
    </source>
</evidence>
<evidence type="ECO:0000256" key="8">
    <source>
        <dbReference type="ARBA" id="ARBA00023242"/>
    </source>
</evidence>
<evidence type="ECO:0000313" key="12">
    <source>
        <dbReference type="EMBL" id="KAK1369513.1"/>
    </source>
</evidence>
<keyword evidence="8" id="KW-0539">Nucleus</keyword>
<reference evidence="12" key="2">
    <citation type="submission" date="2023-05" db="EMBL/GenBank/DDBJ databases">
        <authorList>
            <person name="Schelkunov M.I."/>
        </authorList>
    </citation>
    <scope>NUCLEOTIDE SEQUENCE</scope>
    <source>
        <strain evidence="12">Hsosn_3</strain>
        <tissue evidence="12">Leaf</tissue>
    </source>
</reference>
<dbReference type="Gene3D" id="3.30.160.60">
    <property type="entry name" value="Classic Zinc Finger"/>
    <property type="match status" value="1"/>
</dbReference>
<keyword evidence="3" id="KW-0677">Repeat</keyword>
<comment type="caution">
    <text evidence="12">The sequence shown here is derived from an EMBL/GenBank/DDBJ whole genome shotgun (WGS) entry which is preliminary data.</text>
</comment>
<dbReference type="GO" id="GO:0000976">
    <property type="term" value="F:transcription cis-regulatory region binding"/>
    <property type="evidence" value="ECO:0007669"/>
    <property type="project" value="UniProtKB-ARBA"/>
</dbReference>
<keyword evidence="2" id="KW-0479">Metal-binding</keyword>
<dbReference type="GO" id="GO:0008270">
    <property type="term" value="F:zinc ion binding"/>
    <property type="evidence" value="ECO:0007669"/>
    <property type="project" value="UniProtKB-KW"/>
</dbReference>
<dbReference type="InterPro" id="IPR051979">
    <property type="entry name" value="B-box_zinc_finger"/>
</dbReference>
<evidence type="ECO:0000256" key="5">
    <source>
        <dbReference type="ARBA" id="ARBA00022833"/>
    </source>
</evidence>
<gene>
    <name evidence="12" type="ORF">POM88_035605</name>
</gene>
<dbReference type="GO" id="GO:0009640">
    <property type="term" value="P:photomorphogenesis"/>
    <property type="evidence" value="ECO:0007669"/>
    <property type="project" value="TreeGrafter"/>
</dbReference>
<dbReference type="AlphaFoldDB" id="A0AAD8MEU8"/>
<proteinExistence type="predicted"/>
<keyword evidence="4 9" id="KW-0863">Zinc-finger</keyword>
<comment type="subcellular location">
    <subcellularLocation>
        <location evidence="1">Nucleus</location>
    </subcellularLocation>
</comment>
<name>A0AAD8MEU8_9APIA</name>
<evidence type="ECO:0000256" key="4">
    <source>
        <dbReference type="ARBA" id="ARBA00022771"/>
    </source>
</evidence>
<evidence type="ECO:0000313" key="13">
    <source>
        <dbReference type="Proteomes" id="UP001237642"/>
    </source>
</evidence>
<dbReference type="PANTHER" id="PTHR31832:SF52">
    <property type="entry name" value="B-BOX ZINC FINGER PROTEIN 21"/>
    <property type="match status" value="1"/>
</dbReference>
<dbReference type="Proteomes" id="UP001237642">
    <property type="component" value="Unassembled WGS sequence"/>
</dbReference>
<dbReference type="InterPro" id="IPR049808">
    <property type="entry name" value="CONSTANS-like_Bbox1"/>
</dbReference>
<evidence type="ECO:0000256" key="3">
    <source>
        <dbReference type="ARBA" id="ARBA00022737"/>
    </source>
</evidence>
<evidence type="ECO:0000259" key="11">
    <source>
        <dbReference type="PROSITE" id="PS50119"/>
    </source>
</evidence>
<dbReference type="PROSITE" id="PS50119">
    <property type="entry name" value="ZF_BBOX"/>
    <property type="match status" value="2"/>
</dbReference>
<feature type="domain" description="B box-type" evidence="11">
    <location>
        <begin position="53"/>
        <end position="100"/>
    </location>
</feature>
<dbReference type="PANTHER" id="PTHR31832">
    <property type="entry name" value="B-BOX ZINC FINGER PROTEIN 22"/>
    <property type="match status" value="1"/>
</dbReference>
<keyword evidence="5" id="KW-0862">Zinc</keyword>
<dbReference type="CDD" id="cd19821">
    <property type="entry name" value="Bbox1_BBX-like"/>
    <property type="match status" value="2"/>
</dbReference>
<evidence type="ECO:0000256" key="10">
    <source>
        <dbReference type="SAM" id="MobiDB-lite"/>
    </source>
</evidence>
<dbReference type="GO" id="GO:0006355">
    <property type="term" value="P:regulation of DNA-templated transcription"/>
    <property type="evidence" value="ECO:0007669"/>
    <property type="project" value="TreeGrafter"/>
</dbReference>
<keyword evidence="7" id="KW-0804">Transcription</keyword>
<keyword evidence="13" id="KW-1185">Reference proteome</keyword>
<accession>A0AAD8MEU8</accession>
<feature type="region of interest" description="Disordered" evidence="10">
    <location>
        <begin position="265"/>
        <end position="298"/>
    </location>
</feature>
<dbReference type="FunFam" id="3.30.160.60:FF:000856">
    <property type="entry name" value="B-box zinc finger protein 21"/>
    <property type="match status" value="1"/>
</dbReference>
<organism evidence="12 13">
    <name type="scientific">Heracleum sosnowskyi</name>
    <dbReference type="NCBI Taxonomy" id="360622"/>
    <lineage>
        <taxon>Eukaryota</taxon>
        <taxon>Viridiplantae</taxon>
        <taxon>Streptophyta</taxon>
        <taxon>Embryophyta</taxon>
        <taxon>Tracheophyta</taxon>
        <taxon>Spermatophyta</taxon>
        <taxon>Magnoliopsida</taxon>
        <taxon>eudicotyledons</taxon>
        <taxon>Gunneridae</taxon>
        <taxon>Pentapetalae</taxon>
        <taxon>asterids</taxon>
        <taxon>campanulids</taxon>
        <taxon>Apiales</taxon>
        <taxon>Apiaceae</taxon>
        <taxon>Apioideae</taxon>
        <taxon>apioid superclade</taxon>
        <taxon>Tordylieae</taxon>
        <taxon>Tordyliinae</taxon>
        <taxon>Heracleum</taxon>
    </lineage>
</organism>
<keyword evidence="6" id="KW-0805">Transcription regulation</keyword>
<dbReference type="SMART" id="SM00336">
    <property type="entry name" value="BBOX"/>
    <property type="match status" value="2"/>
</dbReference>